<dbReference type="RefSeq" id="XP_022249914.1">
    <property type="nucleotide sequence ID" value="XM_022394206.1"/>
</dbReference>
<dbReference type="Proteomes" id="UP000694941">
    <property type="component" value="Unplaced"/>
</dbReference>
<dbReference type="InterPro" id="IPR013083">
    <property type="entry name" value="Znf_RING/FYVE/PHD"/>
</dbReference>
<evidence type="ECO:0000313" key="7">
    <source>
        <dbReference type="RefSeq" id="XP_013781933.1"/>
    </source>
</evidence>
<dbReference type="PROSITE" id="PS50089">
    <property type="entry name" value="ZF_RING_2"/>
    <property type="match status" value="1"/>
</dbReference>
<dbReference type="RefSeq" id="XP_022249919.1">
    <property type="nucleotide sequence ID" value="XM_022394211.1"/>
</dbReference>
<keyword evidence="2" id="KW-0862">Zinc</keyword>
<name>A0ABM1T210_LIMPO</name>
<dbReference type="InterPro" id="IPR052639">
    <property type="entry name" value="TRAIP_ubiq-protein_ligase"/>
</dbReference>
<dbReference type="RefSeq" id="XP_022249918.1">
    <property type="nucleotide sequence ID" value="XM_022394210.1"/>
</dbReference>
<dbReference type="PANTHER" id="PTHR46569">
    <property type="entry name" value="E3 UBIQUITIN-PROTEIN LIGASE TRAIP"/>
    <property type="match status" value="1"/>
</dbReference>
<sequence>MKALCTICSDLFDGTNSVIASPCGHTFHEICFLQWLEESRTCPSCRTHVTHKKIVRLFFDISEDLDNQSSDALKNELESVKVSLKAKEMELWKADEKVKCIQEYVRKAEAKAECEKDKYLESEAQKTALKSQLKVLTKQVAQIERISLENLNLKKQLIHMKNVELIISGSTQEVEEILNSYSDGAGALKQMATYCSLLKRELQSTTESKQCLKNDVSRLKKDLGCRTSALHEKEAYLKSALTEIAHLKQTIEKLEGEKKYLEKKVVITDDLFSMSNNSSSSLSLVKSPESASVKRPRLTNPENIDFSTEKFSPNHLTRTSVKKLKMHVSSVNQSCTPVISVHQPRVTENIFKPLRSIQPDEESVLRKGYNGLGGHSTFVCRSRNMFIKSKPLIRRKPSSKEQANQKNTLDQFM</sequence>
<protein>
    <submittedName>
        <fullName evidence="7 8">E3 ubiquitin-protein ligase TRAIP-like</fullName>
    </submittedName>
</protein>
<dbReference type="RefSeq" id="XP_022249915.1">
    <property type="nucleotide sequence ID" value="XM_022394207.1"/>
</dbReference>
<dbReference type="SUPFAM" id="SSF57850">
    <property type="entry name" value="RING/U-box"/>
    <property type="match status" value="1"/>
</dbReference>
<organism evidence="6 10">
    <name type="scientific">Limulus polyphemus</name>
    <name type="common">Atlantic horseshoe crab</name>
    <dbReference type="NCBI Taxonomy" id="6850"/>
    <lineage>
        <taxon>Eukaryota</taxon>
        <taxon>Metazoa</taxon>
        <taxon>Ecdysozoa</taxon>
        <taxon>Arthropoda</taxon>
        <taxon>Chelicerata</taxon>
        <taxon>Merostomata</taxon>
        <taxon>Xiphosura</taxon>
        <taxon>Limulidae</taxon>
        <taxon>Limulus</taxon>
    </lineage>
</organism>
<proteinExistence type="predicted"/>
<keyword evidence="4" id="KW-0175">Coiled coil</keyword>
<evidence type="ECO:0000256" key="1">
    <source>
        <dbReference type="ARBA" id="ARBA00022771"/>
    </source>
</evidence>
<evidence type="ECO:0000256" key="2">
    <source>
        <dbReference type="ARBA" id="ARBA00022833"/>
    </source>
</evidence>
<reference evidence="7 8" key="1">
    <citation type="submission" date="2025-05" db="UniProtKB">
        <authorList>
            <consortium name="RefSeq"/>
        </authorList>
    </citation>
    <scope>IDENTIFICATION</scope>
    <source>
        <tissue evidence="7 8">Muscle</tissue>
    </source>
</reference>
<evidence type="ECO:0000313" key="11">
    <source>
        <dbReference type="RefSeq" id="XP_022249918.1"/>
    </source>
</evidence>
<keyword evidence="1 3" id="KW-0479">Metal-binding</keyword>
<feature type="coiled-coil region" evidence="4">
    <location>
        <begin position="70"/>
        <end position="146"/>
    </location>
</feature>
<evidence type="ECO:0000313" key="6">
    <source>
        <dbReference type="Proteomes" id="UP000694941"/>
    </source>
</evidence>
<evidence type="ECO:0000313" key="8">
    <source>
        <dbReference type="RefSeq" id="XP_022249914.1"/>
    </source>
</evidence>
<dbReference type="GeneID" id="106466228"/>
<dbReference type="RefSeq" id="XP_022249916.1">
    <property type="nucleotide sequence ID" value="XM_022394208.1"/>
</dbReference>
<dbReference type="RefSeq" id="XP_013781933.1">
    <property type="nucleotide sequence ID" value="XM_013926479.2"/>
</dbReference>
<keyword evidence="1 3" id="KW-0863">Zinc-finger</keyword>
<dbReference type="InterPro" id="IPR001841">
    <property type="entry name" value="Znf_RING"/>
</dbReference>
<dbReference type="PANTHER" id="PTHR46569:SF1">
    <property type="entry name" value="E3 UBIQUITIN-PROTEIN LIGASE RFWD3-RELATED"/>
    <property type="match status" value="1"/>
</dbReference>
<dbReference type="Gene3D" id="3.30.40.10">
    <property type="entry name" value="Zinc/RING finger domain, C3HC4 (zinc finger)"/>
    <property type="match status" value="1"/>
</dbReference>
<accession>A0ABM1T210</accession>
<evidence type="ECO:0000256" key="3">
    <source>
        <dbReference type="PROSITE-ProRule" id="PRU00175"/>
    </source>
</evidence>
<evidence type="ECO:0000313" key="12">
    <source>
        <dbReference type="RefSeq" id="XP_022249919.1"/>
    </source>
</evidence>
<gene>
    <name evidence="7 8 9 10 11 12" type="primary">LOC106466228</name>
</gene>
<keyword evidence="6" id="KW-1185">Reference proteome</keyword>
<evidence type="ECO:0000313" key="10">
    <source>
        <dbReference type="RefSeq" id="XP_022249916.1"/>
    </source>
</evidence>
<feature type="coiled-coil region" evidence="4">
    <location>
        <begin position="202"/>
        <end position="264"/>
    </location>
</feature>
<evidence type="ECO:0000313" key="9">
    <source>
        <dbReference type="RefSeq" id="XP_022249915.1"/>
    </source>
</evidence>
<dbReference type="SMART" id="SM00184">
    <property type="entry name" value="RING"/>
    <property type="match status" value="1"/>
</dbReference>
<dbReference type="Pfam" id="PF13639">
    <property type="entry name" value="zf-RING_2"/>
    <property type="match status" value="1"/>
</dbReference>
<feature type="domain" description="RING-type" evidence="5">
    <location>
        <begin position="5"/>
        <end position="46"/>
    </location>
</feature>
<evidence type="ECO:0000256" key="4">
    <source>
        <dbReference type="SAM" id="Coils"/>
    </source>
</evidence>
<evidence type="ECO:0000259" key="5">
    <source>
        <dbReference type="PROSITE" id="PS50089"/>
    </source>
</evidence>